<feature type="transmembrane region" description="Helical" evidence="1">
    <location>
        <begin position="104"/>
        <end position="123"/>
    </location>
</feature>
<proteinExistence type="predicted"/>
<reference evidence="2 3" key="1">
    <citation type="journal article" date="2012" name="BMC Genomics">
        <title>Complete genome sequence of Saccharothrix espanaensis DSM 44229T and comparison to the other completely sequenced Pseudonocardiaceae.</title>
        <authorList>
            <person name="Strobel T."/>
            <person name="Al-Dilaimi A."/>
            <person name="Blom J."/>
            <person name="Gessner A."/>
            <person name="Kalinowski J."/>
            <person name="Luzhetska M."/>
            <person name="Puhler A."/>
            <person name="Szczepanowski R."/>
            <person name="Bechthold A."/>
            <person name="Ruckert C."/>
        </authorList>
    </citation>
    <scope>NUCLEOTIDE SEQUENCE [LARGE SCALE GENOMIC DNA]</scope>
    <source>
        <strain evidence="3">ATCC 51144 / DSM 44229 / JCM 9112 / NBRC 15066 / NRRL 15764</strain>
    </source>
</reference>
<gene>
    <name evidence="2" type="ordered locus">BN6_31380</name>
</gene>
<dbReference type="AlphaFoldDB" id="K0K1J2"/>
<evidence type="ECO:0000256" key="1">
    <source>
        <dbReference type="SAM" id="Phobius"/>
    </source>
</evidence>
<feature type="transmembrane region" description="Helical" evidence="1">
    <location>
        <begin position="239"/>
        <end position="260"/>
    </location>
</feature>
<protein>
    <submittedName>
        <fullName evidence="2">Putative membrane protein</fullName>
    </submittedName>
</protein>
<dbReference type="PATRIC" id="fig|1179773.3.peg.3137"/>
<dbReference type="HOGENOM" id="CLU_1037814_0_0_11"/>
<keyword evidence="1" id="KW-1133">Transmembrane helix</keyword>
<keyword evidence="1" id="KW-0472">Membrane</keyword>
<evidence type="ECO:0000313" key="2">
    <source>
        <dbReference type="EMBL" id="CCH30443.1"/>
    </source>
</evidence>
<organism evidence="2 3">
    <name type="scientific">Saccharothrix espanaensis (strain ATCC 51144 / DSM 44229 / JCM 9112 / NBRC 15066 / NRRL 15764)</name>
    <dbReference type="NCBI Taxonomy" id="1179773"/>
    <lineage>
        <taxon>Bacteria</taxon>
        <taxon>Bacillati</taxon>
        <taxon>Actinomycetota</taxon>
        <taxon>Actinomycetes</taxon>
        <taxon>Pseudonocardiales</taxon>
        <taxon>Pseudonocardiaceae</taxon>
        <taxon>Saccharothrix</taxon>
    </lineage>
</organism>
<keyword evidence="3" id="KW-1185">Reference proteome</keyword>
<evidence type="ECO:0000313" key="3">
    <source>
        <dbReference type="Proteomes" id="UP000006281"/>
    </source>
</evidence>
<dbReference type="Proteomes" id="UP000006281">
    <property type="component" value="Chromosome"/>
</dbReference>
<accession>K0K1J2</accession>
<keyword evidence="1" id="KW-0812">Transmembrane</keyword>
<dbReference type="BioCyc" id="SESP1179773:BN6_RS15265-MONOMER"/>
<dbReference type="KEGG" id="sesp:BN6_31380"/>
<sequence>MACRDSLGRGPPGHPRPVVALLAEYRSPATLAPASLVGSPPKERWAPGAAGTLALRFRPPEVRVSPEHRDVAVWLAVALAGMPLLYGIQFGFAWLAGLVPGLPWLYFVFAVPVIALPAAANVAPSAVMDLKSDHHPTVVVAAVAVAVAAISFVILAPGHALSTRGDVETCAVERFDYRPTHDDGRDDFAVLTCPSGRSSTTFQTFDLDVGDRIPVAFHPDDPGMSLVADRPAFRVLRQVAWVSSAVVVAAHLVSGWWFLLNRRRSRTP</sequence>
<feature type="transmembrane region" description="Helical" evidence="1">
    <location>
        <begin position="135"/>
        <end position="156"/>
    </location>
</feature>
<name>K0K1J2_SACES</name>
<feature type="transmembrane region" description="Helical" evidence="1">
    <location>
        <begin position="71"/>
        <end position="92"/>
    </location>
</feature>
<dbReference type="EMBL" id="HE804045">
    <property type="protein sequence ID" value="CCH30443.1"/>
    <property type="molecule type" value="Genomic_DNA"/>
</dbReference>